<evidence type="ECO:0000313" key="2">
    <source>
        <dbReference type="Proteomes" id="UP000036403"/>
    </source>
</evidence>
<name>A0A0J7JX36_LASNI</name>
<keyword evidence="2" id="KW-1185">Reference proteome</keyword>
<accession>A0A0J7JX36</accession>
<proteinExistence type="predicted"/>
<reference evidence="1 2" key="1">
    <citation type="submission" date="2015-04" db="EMBL/GenBank/DDBJ databases">
        <title>Lasius niger genome sequencing.</title>
        <authorList>
            <person name="Konorov E.A."/>
            <person name="Nikitin M.A."/>
            <person name="Kirill M.V."/>
            <person name="Chang P."/>
        </authorList>
    </citation>
    <scope>NUCLEOTIDE SEQUENCE [LARGE SCALE GENOMIC DNA]</scope>
    <source>
        <tissue evidence="1">Whole</tissue>
    </source>
</reference>
<evidence type="ECO:0000313" key="1">
    <source>
        <dbReference type="EMBL" id="KMQ82481.1"/>
    </source>
</evidence>
<sequence>MLRWTLFAITNSQDQLQKVNLILLPYHLQEKLHGNTRCGHTIKCKHGMAIQEIQRNGDGRKANSDLLQSQPQKILLQRHY</sequence>
<dbReference type="AlphaFoldDB" id="A0A0J7JX36"/>
<dbReference type="EMBL" id="LBMM01025061">
    <property type="protein sequence ID" value="KMQ82481.1"/>
    <property type="molecule type" value="Genomic_DNA"/>
</dbReference>
<dbReference type="PaxDb" id="67767-A0A0J7JX36"/>
<comment type="caution">
    <text evidence="1">The sequence shown here is derived from an EMBL/GenBank/DDBJ whole genome shotgun (WGS) entry which is preliminary data.</text>
</comment>
<organism evidence="1 2">
    <name type="scientific">Lasius niger</name>
    <name type="common">Black garden ant</name>
    <dbReference type="NCBI Taxonomy" id="67767"/>
    <lineage>
        <taxon>Eukaryota</taxon>
        <taxon>Metazoa</taxon>
        <taxon>Ecdysozoa</taxon>
        <taxon>Arthropoda</taxon>
        <taxon>Hexapoda</taxon>
        <taxon>Insecta</taxon>
        <taxon>Pterygota</taxon>
        <taxon>Neoptera</taxon>
        <taxon>Endopterygota</taxon>
        <taxon>Hymenoptera</taxon>
        <taxon>Apocrita</taxon>
        <taxon>Aculeata</taxon>
        <taxon>Formicoidea</taxon>
        <taxon>Formicidae</taxon>
        <taxon>Formicinae</taxon>
        <taxon>Lasius</taxon>
        <taxon>Lasius</taxon>
    </lineage>
</organism>
<dbReference type="Proteomes" id="UP000036403">
    <property type="component" value="Unassembled WGS sequence"/>
</dbReference>
<gene>
    <name evidence="1" type="ORF">RF55_22795</name>
</gene>
<protein>
    <submittedName>
        <fullName evidence="1">Uncharacterized protein</fullName>
    </submittedName>
</protein>